<accession>K1PGG1</accession>
<evidence type="ECO:0000256" key="2">
    <source>
        <dbReference type="SAM" id="Phobius"/>
    </source>
</evidence>
<keyword evidence="2" id="KW-0812">Transmembrane</keyword>
<evidence type="ECO:0000256" key="1">
    <source>
        <dbReference type="SAM" id="MobiDB-lite"/>
    </source>
</evidence>
<organism evidence="3">
    <name type="scientific">Magallana gigas</name>
    <name type="common">Pacific oyster</name>
    <name type="synonym">Crassostrea gigas</name>
    <dbReference type="NCBI Taxonomy" id="29159"/>
    <lineage>
        <taxon>Eukaryota</taxon>
        <taxon>Metazoa</taxon>
        <taxon>Spiralia</taxon>
        <taxon>Lophotrochozoa</taxon>
        <taxon>Mollusca</taxon>
        <taxon>Bivalvia</taxon>
        <taxon>Autobranchia</taxon>
        <taxon>Pteriomorphia</taxon>
        <taxon>Ostreida</taxon>
        <taxon>Ostreoidea</taxon>
        <taxon>Ostreidae</taxon>
        <taxon>Magallana</taxon>
    </lineage>
</organism>
<feature type="transmembrane region" description="Helical" evidence="2">
    <location>
        <begin position="12"/>
        <end position="32"/>
    </location>
</feature>
<reference evidence="3" key="1">
    <citation type="journal article" date="2012" name="Nature">
        <title>The oyster genome reveals stress adaptation and complexity of shell formation.</title>
        <authorList>
            <person name="Zhang G."/>
            <person name="Fang X."/>
            <person name="Guo X."/>
            <person name="Li L."/>
            <person name="Luo R."/>
            <person name="Xu F."/>
            <person name="Yang P."/>
            <person name="Zhang L."/>
            <person name="Wang X."/>
            <person name="Qi H."/>
            <person name="Xiong Z."/>
            <person name="Que H."/>
            <person name="Xie Y."/>
            <person name="Holland P.W."/>
            <person name="Paps J."/>
            <person name="Zhu Y."/>
            <person name="Wu F."/>
            <person name="Chen Y."/>
            <person name="Wang J."/>
            <person name="Peng C."/>
            <person name="Meng J."/>
            <person name="Yang L."/>
            <person name="Liu J."/>
            <person name="Wen B."/>
            <person name="Zhang N."/>
            <person name="Huang Z."/>
            <person name="Zhu Q."/>
            <person name="Feng Y."/>
            <person name="Mount A."/>
            <person name="Hedgecock D."/>
            <person name="Xu Z."/>
            <person name="Liu Y."/>
            <person name="Domazet-Loso T."/>
            <person name="Du Y."/>
            <person name="Sun X."/>
            <person name="Zhang S."/>
            <person name="Liu B."/>
            <person name="Cheng P."/>
            <person name="Jiang X."/>
            <person name="Li J."/>
            <person name="Fan D."/>
            <person name="Wang W."/>
            <person name="Fu W."/>
            <person name="Wang T."/>
            <person name="Wang B."/>
            <person name="Zhang J."/>
            <person name="Peng Z."/>
            <person name="Li Y."/>
            <person name="Li N."/>
            <person name="Wang J."/>
            <person name="Chen M."/>
            <person name="He Y."/>
            <person name="Tan F."/>
            <person name="Song X."/>
            <person name="Zheng Q."/>
            <person name="Huang R."/>
            <person name="Yang H."/>
            <person name="Du X."/>
            <person name="Chen L."/>
            <person name="Yang M."/>
            <person name="Gaffney P.M."/>
            <person name="Wang S."/>
            <person name="Luo L."/>
            <person name="She Z."/>
            <person name="Ming Y."/>
            <person name="Huang W."/>
            <person name="Zhang S."/>
            <person name="Huang B."/>
            <person name="Zhang Y."/>
            <person name="Qu T."/>
            <person name="Ni P."/>
            <person name="Miao G."/>
            <person name="Wang J."/>
            <person name="Wang Q."/>
            <person name="Steinberg C.E."/>
            <person name="Wang H."/>
            <person name="Li N."/>
            <person name="Qian L."/>
            <person name="Zhang G."/>
            <person name="Li Y."/>
            <person name="Yang H."/>
            <person name="Liu X."/>
            <person name="Wang J."/>
            <person name="Yin Y."/>
            <person name="Wang J."/>
        </authorList>
    </citation>
    <scope>NUCLEOTIDE SEQUENCE [LARGE SCALE GENOMIC DNA]</scope>
    <source>
        <strain evidence="3">05x7-T-G4-1.051#20</strain>
    </source>
</reference>
<feature type="compositionally biased region" description="Polar residues" evidence="1">
    <location>
        <begin position="164"/>
        <end position="175"/>
    </location>
</feature>
<feature type="region of interest" description="Disordered" evidence="1">
    <location>
        <begin position="155"/>
        <end position="176"/>
    </location>
</feature>
<proteinExistence type="predicted"/>
<dbReference type="InParanoid" id="K1PGG1"/>
<sequence length="278" mass="31331">MGDNVNKSPGVAFVGASLVGGALLAVAALTICTTSDRKRRQRLNDENRDNIPHTMERSRDNAEEFNTEIENVYSYVGNGPDVLPQQPVAPPVLSEFDYAIDKSLGMNLDKPSGHREDDLILQENRYENSFAVHQDGFPPDKEYYQNLRSIANAADKPSKENEYDANSNRCSSNGPINKDNEKDIYNQLNHGNQQAVVMKTRDPSYSHLQPLGTYQSTVPRPLSVPQAEYIYQNQSELYEDRIKMHPDPPIQPGSCTFEFRFICLSEVKTAWTEIFGPK</sequence>
<dbReference type="EMBL" id="JH816886">
    <property type="protein sequence ID" value="EKC23002.1"/>
    <property type="molecule type" value="Genomic_DNA"/>
</dbReference>
<name>K1PGG1_MAGGI</name>
<evidence type="ECO:0000313" key="3">
    <source>
        <dbReference type="EMBL" id="EKC23002.1"/>
    </source>
</evidence>
<protein>
    <submittedName>
        <fullName evidence="3">Uncharacterized protein</fullName>
    </submittedName>
</protein>
<dbReference type="AlphaFoldDB" id="K1PGG1"/>
<keyword evidence="2" id="KW-0472">Membrane</keyword>
<gene>
    <name evidence="3" type="ORF">CGI_10000985</name>
</gene>
<keyword evidence="2" id="KW-1133">Transmembrane helix</keyword>
<dbReference type="HOGENOM" id="CLU_1112231_0_0_1"/>